<evidence type="ECO:0000313" key="1">
    <source>
        <dbReference type="EMBL" id="GBP92882.1"/>
    </source>
</evidence>
<keyword evidence="2" id="KW-1185">Reference proteome</keyword>
<gene>
    <name evidence="1" type="ORF">EVAR_22440_1</name>
</gene>
<dbReference type="Proteomes" id="UP000299102">
    <property type="component" value="Unassembled WGS sequence"/>
</dbReference>
<accession>A0A4C1ZZG0</accession>
<dbReference type="AlphaFoldDB" id="A0A4C1ZZG0"/>
<name>A0A4C1ZZG0_EUMVA</name>
<protein>
    <submittedName>
        <fullName evidence="1">Uncharacterized protein</fullName>
    </submittedName>
</protein>
<dbReference type="EMBL" id="BGZK01002317">
    <property type="protein sequence ID" value="GBP92882.1"/>
    <property type="molecule type" value="Genomic_DNA"/>
</dbReference>
<evidence type="ECO:0000313" key="2">
    <source>
        <dbReference type="Proteomes" id="UP000299102"/>
    </source>
</evidence>
<organism evidence="1 2">
    <name type="scientific">Eumeta variegata</name>
    <name type="common">Bagworm moth</name>
    <name type="synonym">Eumeta japonica</name>
    <dbReference type="NCBI Taxonomy" id="151549"/>
    <lineage>
        <taxon>Eukaryota</taxon>
        <taxon>Metazoa</taxon>
        <taxon>Ecdysozoa</taxon>
        <taxon>Arthropoda</taxon>
        <taxon>Hexapoda</taxon>
        <taxon>Insecta</taxon>
        <taxon>Pterygota</taxon>
        <taxon>Neoptera</taxon>
        <taxon>Endopterygota</taxon>
        <taxon>Lepidoptera</taxon>
        <taxon>Glossata</taxon>
        <taxon>Ditrysia</taxon>
        <taxon>Tineoidea</taxon>
        <taxon>Psychidae</taxon>
        <taxon>Oiketicinae</taxon>
        <taxon>Eumeta</taxon>
    </lineage>
</organism>
<sequence length="81" mass="9346">MQAAVATRQLLACLVDLSTDNWAKRLAERDTPTNFLFRIEGLSLKPPTLVPWRLRVVNDPCHRRDDNIRAYRALRSTDRVA</sequence>
<proteinExistence type="predicted"/>
<reference evidence="1 2" key="1">
    <citation type="journal article" date="2019" name="Commun. Biol.">
        <title>The bagworm genome reveals a unique fibroin gene that provides high tensile strength.</title>
        <authorList>
            <person name="Kono N."/>
            <person name="Nakamura H."/>
            <person name="Ohtoshi R."/>
            <person name="Tomita M."/>
            <person name="Numata K."/>
            <person name="Arakawa K."/>
        </authorList>
    </citation>
    <scope>NUCLEOTIDE SEQUENCE [LARGE SCALE GENOMIC DNA]</scope>
</reference>
<comment type="caution">
    <text evidence="1">The sequence shown here is derived from an EMBL/GenBank/DDBJ whole genome shotgun (WGS) entry which is preliminary data.</text>
</comment>